<dbReference type="InterPro" id="IPR036047">
    <property type="entry name" value="F-box-like_dom_sf"/>
</dbReference>
<dbReference type="SUPFAM" id="SSF81383">
    <property type="entry name" value="F-box domain"/>
    <property type="match status" value="1"/>
</dbReference>
<evidence type="ECO:0000259" key="1">
    <source>
        <dbReference type="PROSITE" id="PS50181"/>
    </source>
</evidence>
<dbReference type="AlphaFoldDB" id="A0A1Y1ZYC9"/>
<dbReference type="InterPro" id="IPR001810">
    <property type="entry name" value="F-box_dom"/>
</dbReference>
<gene>
    <name evidence="2" type="ORF">BCR34DRAFT_585154</name>
</gene>
<dbReference type="OrthoDB" id="5281164at2759"/>
<keyword evidence="3" id="KW-1185">Reference proteome</keyword>
<sequence length="195" mass="22685">MTSPLLLRLPPELHYDIVDLLEIQDKARLSRTNQYFSSLIKPPTHQEFLAAETGQWSISSELFTCKGCIRFRPLIQFTDDMRKGKRGRNGAEANTRFCIKCGVDRDWFALGAEFSIMGRRYVRCEGKDCRHFTSRVGIKGFCNIDSPTKRHVRKKSDRPYNGNREYESDDDWDYLTRSCVNGKHSEEMYGVWPEA</sequence>
<feature type="domain" description="F-box" evidence="1">
    <location>
        <begin position="3"/>
        <end position="51"/>
    </location>
</feature>
<comment type="caution">
    <text evidence="2">The sequence shown here is derived from an EMBL/GenBank/DDBJ whole genome shotgun (WGS) entry which is preliminary data.</text>
</comment>
<reference evidence="2 3" key="1">
    <citation type="submission" date="2016-07" db="EMBL/GenBank/DDBJ databases">
        <title>Pervasive Adenine N6-methylation of Active Genes in Fungi.</title>
        <authorList>
            <consortium name="DOE Joint Genome Institute"/>
            <person name="Mondo S.J."/>
            <person name="Dannebaum R.O."/>
            <person name="Kuo R.C."/>
            <person name="Labutti K."/>
            <person name="Haridas S."/>
            <person name="Kuo A."/>
            <person name="Salamov A."/>
            <person name="Ahrendt S.R."/>
            <person name="Lipzen A."/>
            <person name="Sullivan W."/>
            <person name="Andreopoulos W.B."/>
            <person name="Clum A."/>
            <person name="Lindquist E."/>
            <person name="Daum C."/>
            <person name="Ramamoorthy G.K."/>
            <person name="Gryganskyi A."/>
            <person name="Culley D."/>
            <person name="Magnuson J.K."/>
            <person name="James T.Y."/>
            <person name="O'Malley M.A."/>
            <person name="Stajich J.E."/>
            <person name="Spatafora J.W."/>
            <person name="Visel A."/>
            <person name="Grigoriev I.V."/>
        </authorList>
    </citation>
    <scope>NUCLEOTIDE SEQUENCE [LARGE SCALE GENOMIC DNA]</scope>
    <source>
        <strain evidence="2 3">CBS 115471</strain>
    </source>
</reference>
<evidence type="ECO:0000313" key="2">
    <source>
        <dbReference type="EMBL" id="ORY15253.1"/>
    </source>
</evidence>
<organism evidence="2 3">
    <name type="scientific">Clohesyomyces aquaticus</name>
    <dbReference type="NCBI Taxonomy" id="1231657"/>
    <lineage>
        <taxon>Eukaryota</taxon>
        <taxon>Fungi</taxon>
        <taxon>Dikarya</taxon>
        <taxon>Ascomycota</taxon>
        <taxon>Pezizomycotina</taxon>
        <taxon>Dothideomycetes</taxon>
        <taxon>Pleosporomycetidae</taxon>
        <taxon>Pleosporales</taxon>
        <taxon>Lindgomycetaceae</taxon>
        <taxon>Clohesyomyces</taxon>
    </lineage>
</organism>
<evidence type="ECO:0000313" key="3">
    <source>
        <dbReference type="Proteomes" id="UP000193144"/>
    </source>
</evidence>
<dbReference type="Proteomes" id="UP000193144">
    <property type="component" value="Unassembled WGS sequence"/>
</dbReference>
<proteinExistence type="predicted"/>
<accession>A0A1Y1ZYC9</accession>
<dbReference type="PROSITE" id="PS50181">
    <property type="entry name" value="FBOX"/>
    <property type="match status" value="1"/>
</dbReference>
<name>A0A1Y1ZYC9_9PLEO</name>
<protein>
    <recommendedName>
        <fullName evidence="1">F-box domain-containing protein</fullName>
    </recommendedName>
</protein>
<dbReference type="EMBL" id="MCFA01000026">
    <property type="protein sequence ID" value="ORY15253.1"/>
    <property type="molecule type" value="Genomic_DNA"/>
</dbReference>